<reference evidence="2 3" key="1">
    <citation type="submission" date="2024-11" db="EMBL/GenBank/DDBJ databases">
        <title>The Natural Products Discovery Center: Release of the First 8490 Sequenced Strains for Exploring Actinobacteria Biosynthetic Diversity.</title>
        <authorList>
            <person name="Kalkreuter E."/>
            <person name="Kautsar S.A."/>
            <person name="Yang D."/>
            <person name="Bader C.D."/>
            <person name="Teijaro C.N."/>
            <person name="Fluegel L."/>
            <person name="Davis C.M."/>
            <person name="Simpson J.R."/>
            <person name="Lauterbach L."/>
            <person name="Steele A.D."/>
            <person name="Gui C."/>
            <person name="Meng S."/>
            <person name="Li G."/>
            <person name="Viehrig K."/>
            <person name="Ye F."/>
            <person name="Su P."/>
            <person name="Kiefer A.F."/>
            <person name="Nichols A."/>
            <person name="Cepeda A.J."/>
            <person name="Yan W."/>
            <person name="Fan B."/>
            <person name="Jiang Y."/>
            <person name="Adhikari A."/>
            <person name="Zheng C.-J."/>
            <person name="Schuster L."/>
            <person name="Cowan T.M."/>
            <person name="Smanski M.J."/>
            <person name="Chevrette M.G."/>
            <person name="De Carvalho L.P.S."/>
            <person name="Shen B."/>
        </authorList>
    </citation>
    <scope>NUCLEOTIDE SEQUENCE [LARGE SCALE GENOMIC DNA]</scope>
    <source>
        <strain evidence="2 3">NPDC020863</strain>
    </source>
</reference>
<dbReference type="Pfam" id="PF13191">
    <property type="entry name" value="AAA_16"/>
    <property type="match status" value="1"/>
</dbReference>
<dbReference type="RefSeq" id="WP_404749976.1">
    <property type="nucleotide sequence ID" value="NZ_JBJDQH010000748.1"/>
</dbReference>
<keyword evidence="3" id="KW-1185">Reference proteome</keyword>
<sequence>MTERPGQGTETLEQQHARVIHEFCTLLLDLTAQGPLVVGIDDVQYADRLSLQFLSSLTRRIAAKPILLVLNE</sequence>
<dbReference type="InterPro" id="IPR041664">
    <property type="entry name" value="AAA_16"/>
</dbReference>
<organism evidence="2 3">
    <name type="scientific">Streptomyces milbemycinicus</name>
    <dbReference type="NCBI Taxonomy" id="476552"/>
    <lineage>
        <taxon>Bacteria</taxon>
        <taxon>Bacillati</taxon>
        <taxon>Actinomycetota</taxon>
        <taxon>Actinomycetes</taxon>
        <taxon>Kitasatosporales</taxon>
        <taxon>Streptomycetaceae</taxon>
        <taxon>Streptomyces</taxon>
    </lineage>
</organism>
<feature type="non-terminal residue" evidence="2">
    <location>
        <position position="72"/>
    </location>
</feature>
<evidence type="ECO:0000313" key="2">
    <source>
        <dbReference type="EMBL" id="MFK4274479.1"/>
    </source>
</evidence>
<comment type="caution">
    <text evidence="2">The sequence shown here is derived from an EMBL/GenBank/DDBJ whole genome shotgun (WGS) entry which is preliminary data.</text>
</comment>
<protein>
    <submittedName>
        <fullName evidence="2">AAA family ATPase</fullName>
    </submittedName>
</protein>
<gene>
    <name evidence="2" type="ORF">ACI2L5_58080</name>
</gene>
<proteinExistence type="predicted"/>
<evidence type="ECO:0000313" key="3">
    <source>
        <dbReference type="Proteomes" id="UP001620295"/>
    </source>
</evidence>
<accession>A0ABW8MB55</accession>
<dbReference type="Proteomes" id="UP001620295">
    <property type="component" value="Unassembled WGS sequence"/>
</dbReference>
<name>A0ABW8MB55_9ACTN</name>
<feature type="domain" description="Orc1-like AAA ATPase" evidence="1">
    <location>
        <begin position="14"/>
        <end position="69"/>
    </location>
</feature>
<evidence type="ECO:0000259" key="1">
    <source>
        <dbReference type="Pfam" id="PF13191"/>
    </source>
</evidence>
<dbReference type="EMBL" id="JBJDQH010000748">
    <property type="protein sequence ID" value="MFK4274479.1"/>
    <property type="molecule type" value="Genomic_DNA"/>
</dbReference>